<keyword evidence="2" id="KW-1185">Reference proteome</keyword>
<accession>A0ABR2DZP4</accession>
<dbReference type="EMBL" id="JBBPBM010000021">
    <property type="protein sequence ID" value="KAK8548870.1"/>
    <property type="molecule type" value="Genomic_DNA"/>
</dbReference>
<protein>
    <submittedName>
        <fullName evidence="1">Uncharacterized protein</fullName>
    </submittedName>
</protein>
<gene>
    <name evidence="1" type="ORF">V6N12_061774</name>
</gene>
<comment type="caution">
    <text evidence="1">The sequence shown here is derived from an EMBL/GenBank/DDBJ whole genome shotgun (WGS) entry which is preliminary data.</text>
</comment>
<sequence length="152" mass="16580">MASLSLDQHFTGLRCSPSPLSSSRFSVKPKQTQKVGAFASSIVSAVAISNAQTKDRLELKKMFEDAYERCRTAPMEGVPFTDDDFQNALEKYDFDSELGTKVKGTVFCTDANGALVDITAKSSACLLVQEASIHKIKHVEEAGIVPGLREEF</sequence>
<dbReference type="Proteomes" id="UP001472677">
    <property type="component" value="Unassembled WGS sequence"/>
</dbReference>
<reference evidence="1 2" key="1">
    <citation type="journal article" date="2024" name="G3 (Bethesda)">
        <title>Genome assembly of Hibiscus sabdariffa L. provides insights into metabolisms of medicinal natural products.</title>
        <authorList>
            <person name="Kim T."/>
        </authorList>
    </citation>
    <scope>NUCLEOTIDE SEQUENCE [LARGE SCALE GENOMIC DNA]</scope>
    <source>
        <strain evidence="1">TK-2024</strain>
        <tissue evidence="1">Old leaves</tissue>
    </source>
</reference>
<name>A0ABR2DZP4_9ROSI</name>
<evidence type="ECO:0000313" key="1">
    <source>
        <dbReference type="EMBL" id="KAK8548870.1"/>
    </source>
</evidence>
<evidence type="ECO:0000313" key="2">
    <source>
        <dbReference type="Proteomes" id="UP001472677"/>
    </source>
</evidence>
<proteinExistence type="predicted"/>
<organism evidence="1 2">
    <name type="scientific">Hibiscus sabdariffa</name>
    <name type="common">roselle</name>
    <dbReference type="NCBI Taxonomy" id="183260"/>
    <lineage>
        <taxon>Eukaryota</taxon>
        <taxon>Viridiplantae</taxon>
        <taxon>Streptophyta</taxon>
        <taxon>Embryophyta</taxon>
        <taxon>Tracheophyta</taxon>
        <taxon>Spermatophyta</taxon>
        <taxon>Magnoliopsida</taxon>
        <taxon>eudicotyledons</taxon>
        <taxon>Gunneridae</taxon>
        <taxon>Pentapetalae</taxon>
        <taxon>rosids</taxon>
        <taxon>malvids</taxon>
        <taxon>Malvales</taxon>
        <taxon>Malvaceae</taxon>
        <taxon>Malvoideae</taxon>
        <taxon>Hibiscus</taxon>
    </lineage>
</organism>